<dbReference type="InterPro" id="IPR035484">
    <property type="entry name" value="SIS_PGI/PMI_1"/>
</dbReference>
<dbReference type="InterPro" id="IPR019490">
    <property type="entry name" value="Glu6P/Mann6P_isomerase_C"/>
</dbReference>
<dbReference type="GO" id="GO:0005975">
    <property type="term" value="P:carbohydrate metabolic process"/>
    <property type="evidence" value="ECO:0007669"/>
    <property type="project" value="InterPro"/>
</dbReference>
<dbReference type="CDD" id="cd05637">
    <property type="entry name" value="SIS_PGI_PMI_2"/>
    <property type="match status" value="1"/>
</dbReference>
<organism evidence="4 5">
    <name type="scientific">Aerophobetes bacterium</name>
    <dbReference type="NCBI Taxonomy" id="2030807"/>
    <lineage>
        <taxon>Bacteria</taxon>
        <taxon>Candidatus Aerophobota</taxon>
    </lineage>
</organism>
<evidence type="ECO:0000259" key="3">
    <source>
        <dbReference type="PROSITE" id="PS51464"/>
    </source>
</evidence>
<evidence type="ECO:0000256" key="1">
    <source>
        <dbReference type="ARBA" id="ARBA00010523"/>
    </source>
</evidence>
<keyword evidence="2 4" id="KW-0413">Isomerase</keyword>
<dbReference type="EMBL" id="QMPY01000075">
    <property type="protein sequence ID" value="RLE07697.1"/>
    <property type="molecule type" value="Genomic_DNA"/>
</dbReference>
<dbReference type="GO" id="GO:0097367">
    <property type="term" value="F:carbohydrate derivative binding"/>
    <property type="evidence" value="ECO:0007669"/>
    <property type="project" value="InterPro"/>
</dbReference>
<dbReference type="CDD" id="cd05017">
    <property type="entry name" value="SIS_PGI_PMI_1"/>
    <property type="match status" value="1"/>
</dbReference>
<dbReference type="GO" id="GO:1901135">
    <property type="term" value="P:carbohydrate derivative metabolic process"/>
    <property type="evidence" value="ECO:0007669"/>
    <property type="project" value="InterPro"/>
</dbReference>
<proteinExistence type="inferred from homology"/>
<dbReference type="InterPro" id="IPR046348">
    <property type="entry name" value="SIS_dom_sf"/>
</dbReference>
<evidence type="ECO:0000313" key="4">
    <source>
        <dbReference type="EMBL" id="RLE07697.1"/>
    </source>
</evidence>
<dbReference type="NCBIfam" id="TIGR02128">
    <property type="entry name" value="G6PI_arch"/>
    <property type="match status" value="1"/>
</dbReference>
<accession>A0A662D075</accession>
<dbReference type="AlphaFoldDB" id="A0A662D075"/>
<feature type="domain" description="SIS" evidence="3">
    <location>
        <begin position="39"/>
        <end position="175"/>
    </location>
</feature>
<protein>
    <submittedName>
        <fullName evidence="4">Bifunctional phosphoglucose/phosphomannose isomerase</fullName>
    </submittedName>
</protein>
<dbReference type="SUPFAM" id="SSF53697">
    <property type="entry name" value="SIS domain"/>
    <property type="match status" value="1"/>
</dbReference>
<reference evidence="4 5" key="1">
    <citation type="submission" date="2018-06" db="EMBL/GenBank/DDBJ databases">
        <title>Extensive metabolic versatility and redundancy in microbially diverse, dynamic hydrothermal sediments.</title>
        <authorList>
            <person name="Dombrowski N."/>
            <person name="Teske A."/>
            <person name="Baker B.J."/>
        </authorList>
    </citation>
    <scope>NUCLEOTIDE SEQUENCE [LARGE SCALE GENOMIC DNA]</scope>
    <source>
        <strain evidence="4">B7_G13</strain>
    </source>
</reference>
<dbReference type="Proteomes" id="UP000277457">
    <property type="component" value="Unassembled WGS sequence"/>
</dbReference>
<dbReference type="GO" id="GO:0004347">
    <property type="term" value="F:glucose-6-phosphate isomerase activity"/>
    <property type="evidence" value="ECO:0007669"/>
    <property type="project" value="InterPro"/>
</dbReference>
<gene>
    <name evidence="4" type="ORF">DRZ78_02525</name>
</gene>
<comment type="caution">
    <text evidence="4">The sequence shown here is derived from an EMBL/GenBank/DDBJ whole genome shotgun (WGS) entry which is preliminary data.</text>
</comment>
<sequence length="352" mass="39976">MLDDVKKMEKVDKSKMRKLLFEFASQCKEGVKLGENLLISEGLFQNKDKLMICGLGGSAIGGDVLRTLLSHQMKIPIFVNRNYNLPQLVDERTLVFVVSYSGNTEETIASYKEAKRRNSAIISVSSGGRLRKLSEEDGIPHITIPSGMPPRTALGYLFLPILRVLENIGWAPEQDYDELFRVLQDIRDRCAPDTPMSTNLAKAIASELVDRIPLIYGVDGKTDVAAHRLKTQFNENSKILAFWDVFPELNHNEVVPWGEEGKASFGQFYPIFIRDKGEMERIKRRIEVTQSIIEKRGVKWREIWTEGENLLTRILSVIYIGDWISFYLAIIGGVDPTPVKAIDFLKKELSRL</sequence>
<dbReference type="Gene3D" id="3.40.50.10490">
    <property type="entry name" value="Glucose-6-phosphate isomerase like protein, domain 1"/>
    <property type="match status" value="2"/>
</dbReference>
<comment type="similarity">
    <text evidence="1">Belongs to the PGI/PMI family.</text>
</comment>
<dbReference type="Pfam" id="PF10432">
    <property type="entry name" value="bact-PGI_C"/>
    <property type="match status" value="1"/>
</dbReference>
<dbReference type="GO" id="GO:0004476">
    <property type="term" value="F:mannose-6-phosphate isomerase activity"/>
    <property type="evidence" value="ECO:0007669"/>
    <property type="project" value="InterPro"/>
</dbReference>
<dbReference type="NCBIfam" id="NF006423">
    <property type="entry name" value="PRK08674.1-2"/>
    <property type="match status" value="1"/>
</dbReference>
<dbReference type="NCBIfam" id="NF006426">
    <property type="entry name" value="PRK08674.1-6"/>
    <property type="match status" value="1"/>
</dbReference>
<dbReference type="Pfam" id="PF01380">
    <property type="entry name" value="SIS"/>
    <property type="match status" value="1"/>
</dbReference>
<name>A0A662D075_UNCAE</name>
<evidence type="ECO:0000313" key="5">
    <source>
        <dbReference type="Proteomes" id="UP000277457"/>
    </source>
</evidence>
<dbReference type="InterPro" id="IPR001347">
    <property type="entry name" value="SIS_dom"/>
</dbReference>
<evidence type="ECO:0000256" key="2">
    <source>
        <dbReference type="ARBA" id="ARBA00023235"/>
    </source>
</evidence>
<dbReference type="PROSITE" id="PS51464">
    <property type="entry name" value="SIS"/>
    <property type="match status" value="1"/>
</dbReference>